<dbReference type="KEGG" id="sxn:IAG42_32780"/>
<evidence type="ECO:0000256" key="2">
    <source>
        <dbReference type="SAM" id="Phobius"/>
    </source>
</evidence>
<dbReference type="AlphaFoldDB" id="A0A7H1BGR2"/>
<keyword evidence="2" id="KW-0472">Membrane</keyword>
<reference evidence="4 5" key="1">
    <citation type="submission" date="2020-09" db="EMBL/GenBank/DDBJ databases">
        <title>A novel species.</title>
        <authorList>
            <person name="Gao J."/>
        </authorList>
    </citation>
    <scope>NUCLEOTIDE SEQUENCE [LARGE SCALE GENOMIC DNA]</scope>
    <source>
        <strain evidence="4 5">CRXT-Y-14</strain>
    </source>
</reference>
<dbReference type="Proteomes" id="UP000516428">
    <property type="component" value="Chromosome"/>
</dbReference>
<dbReference type="InterPro" id="IPR050811">
    <property type="entry name" value="Phosphate_ABC_transporter"/>
</dbReference>
<accession>A0A7H1BGR2</accession>
<dbReference type="EMBL" id="CP061281">
    <property type="protein sequence ID" value="QNS07917.1"/>
    <property type="molecule type" value="Genomic_DNA"/>
</dbReference>
<dbReference type="Pfam" id="PF12849">
    <property type="entry name" value="PBP_like_2"/>
    <property type="match status" value="1"/>
</dbReference>
<organism evidence="4 5">
    <name type="scientific">Streptomyces xanthii</name>
    <dbReference type="NCBI Taxonomy" id="2768069"/>
    <lineage>
        <taxon>Bacteria</taxon>
        <taxon>Bacillati</taxon>
        <taxon>Actinomycetota</taxon>
        <taxon>Actinomycetes</taxon>
        <taxon>Kitasatosporales</taxon>
        <taxon>Streptomycetaceae</taxon>
        <taxon>Streptomyces</taxon>
    </lineage>
</organism>
<keyword evidence="2" id="KW-0812">Transmembrane</keyword>
<dbReference type="Gene3D" id="3.40.190.10">
    <property type="entry name" value="Periplasmic binding protein-like II"/>
    <property type="match status" value="2"/>
</dbReference>
<evidence type="ECO:0000313" key="4">
    <source>
        <dbReference type="EMBL" id="QNS07917.1"/>
    </source>
</evidence>
<name>A0A7H1BGR2_9ACTN</name>
<gene>
    <name evidence="4" type="ORF">IAG42_32780</name>
</gene>
<dbReference type="PANTHER" id="PTHR30570">
    <property type="entry name" value="PERIPLASMIC PHOSPHATE BINDING COMPONENT OF PHOSPHATE ABC TRANSPORTER"/>
    <property type="match status" value="1"/>
</dbReference>
<feature type="transmembrane region" description="Helical" evidence="2">
    <location>
        <begin position="205"/>
        <end position="224"/>
    </location>
</feature>
<dbReference type="PANTHER" id="PTHR30570:SF1">
    <property type="entry name" value="PHOSPHATE-BINDING PROTEIN PSTS"/>
    <property type="match status" value="1"/>
</dbReference>
<evidence type="ECO:0000259" key="3">
    <source>
        <dbReference type="Pfam" id="PF12849"/>
    </source>
</evidence>
<feature type="domain" description="PBP" evidence="3">
    <location>
        <begin position="231"/>
        <end position="488"/>
    </location>
</feature>
<dbReference type="InterPro" id="IPR024370">
    <property type="entry name" value="PBP_domain"/>
</dbReference>
<keyword evidence="5" id="KW-1185">Reference proteome</keyword>
<evidence type="ECO:0000313" key="5">
    <source>
        <dbReference type="Proteomes" id="UP000516428"/>
    </source>
</evidence>
<dbReference type="SUPFAM" id="SSF53850">
    <property type="entry name" value="Periplasmic binding protein-like II"/>
    <property type="match status" value="1"/>
</dbReference>
<proteinExistence type="predicted"/>
<feature type="transmembrane region" description="Helical" evidence="2">
    <location>
        <begin position="6"/>
        <end position="26"/>
    </location>
</feature>
<dbReference type="RefSeq" id="WP_188340578.1">
    <property type="nucleotide sequence ID" value="NZ_CP061281.1"/>
</dbReference>
<protein>
    <submittedName>
        <fullName evidence="4">Substrate-binding domain-containing protein</fullName>
    </submittedName>
</protein>
<keyword evidence="1" id="KW-0732">Signal</keyword>
<evidence type="ECO:0000256" key="1">
    <source>
        <dbReference type="ARBA" id="ARBA00022729"/>
    </source>
</evidence>
<sequence length="517" mass="55087">MGWLEITFTAAGLLLGVVSIITPFAADRRARRSRRIGFRKQMDIAIGHNGPAPAAGQADPPLLGLFNDLPEMRDATLVLLRIENDGSRHIEESDYLDSSPLYGLTAEFPGRTIRAQDVTLPGEHTNLMGYFEHQPGLHVAGPSTLRIPRVPLKPGAHYKILVLLNGGAEGDRVAVTGDLKDGSLHENHSLTPDEKPPAFSRQARWTTVVLGLALMAAAVLPLTLPAPLPDDCETGTLRLTGSTAFAPVLTELARKYEAHCGDEPRITVAAHGSRTGVRELALSGGKTQDGAAAVAFSDGPRPASYTQLSESRIAVSLFTLVTHDDVKLTNLSVADVRRLYRGEIGNWSELGGPDLPVVLVSRTSGSGTRSALTERVLGGRDEPPASSDDCVNRTVRDAPVLRCELDSTEQVLDTVARTPGALGYAELRAASPPDAPHGLHRLTLDGRAPNPDRLDTGGYPYREIEYAYTYGRPPADSLASSFLAYAVDNGTGKGVVATHGHLPCGTPVGLRVCGRAD</sequence>
<keyword evidence="2" id="KW-1133">Transmembrane helix</keyword>